<sequence>MSGGDQGQIVEGKPHGQPPTGARATLPGFKTLNESRVLFIRKWETFSVMNEVIQGHGKYNFYTVLGLAMSSSIFIGKSFILKKQTKKNPTTTNKTKAGQGGHAYLKESLWWAGLLSMGAVYYIFLQPQFELVQLFFFFFFFFFGERERESARVGGGGGGGLR</sequence>
<name>A0A8C8WGD3_PANLE</name>
<dbReference type="Proteomes" id="UP000694399">
    <property type="component" value="Chromosome A1"/>
</dbReference>
<feature type="transmembrane region" description="Helical" evidence="7">
    <location>
        <begin position="119"/>
        <end position="143"/>
    </location>
</feature>
<evidence type="ECO:0000256" key="5">
    <source>
        <dbReference type="ARBA" id="ARBA00023136"/>
    </source>
</evidence>
<reference evidence="8" key="3">
    <citation type="submission" date="2025-09" db="UniProtKB">
        <authorList>
            <consortium name="Ensembl"/>
        </authorList>
    </citation>
    <scope>IDENTIFICATION</scope>
</reference>
<evidence type="ECO:0000256" key="1">
    <source>
        <dbReference type="ARBA" id="ARBA00004141"/>
    </source>
</evidence>
<feature type="region of interest" description="Disordered" evidence="6">
    <location>
        <begin position="1"/>
        <end position="26"/>
    </location>
</feature>
<evidence type="ECO:0000313" key="9">
    <source>
        <dbReference type="Proteomes" id="UP000694399"/>
    </source>
</evidence>
<evidence type="ECO:0000256" key="7">
    <source>
        <dbReference type="SAM" id="Phobius"/>
    </source>
</evidence>
<keyword evidence="5 7" id="KW-0472">Membrane</keyword>
<proteinExistence type="inferred from homology"/>
<dbReference type="InterPro" id="IPR008521">
    <property type="entry name" value="Mg_trans_NIPA"/>
</dbReference>
<organism evidence="8 9">
    <name type="scientific">Panthera leo</name>
    <name type="common">Lion</name>
    <dbReference type="NCBI Taxonomy" id="9689"/>
    <lineage>
        <taxon>Eukaryota</taxon>
        <taxon>Metazoa</taxon>
        <taxon>Chordata</taxon>
        <taxon>Craniata</taxon>
        <taxon>Vertebrata</taxon>
        <taxon>Euteleostomi</taxon>
        <taxon>Mammalia</taxon>
        <taxon>Eutheria</taxon>
        <taxon>Laurasiatheria</taxon>
        <taxon>Carnivora</taxon>
        <taxon>Feliformia</taxon>
        <taxon>Felidae</taxon>
        <taxon>Pantherinae</taxon>
        <taxon>Panthera</taxon>
    </lineage>
</organism>
<evidence type="ECO:0000256" key="2">
    <source>
        <dbReference type="ARBA" id="ARBA00007230"/>
    </source>
</evidence>
<dbReference type="Pfam" id="PF05653">
    <property type="entry name" value="Mg_trans_NIPA"/>
    <property type="match status" value="1"/>
</dbReference>
<dbReference type="GeneTree" id="ENSGT00940000155651"/>
<evidence type="ECO:0000313" key="8">
    <source>
        <dbReference type="Ensembl" id="ENSPLOP00000003473.1"/>
    </source>
</evidence>
<evidence type="ECO:0000256" key="3">
    <source>
        <dbReference type="ARBA" id="ARBA00022692"/>
    </source>
</evidence>
<keyword evidence="9" id="KW-1185">Reference proteome</keyword>
<dbReference type="AlphaFoldDB" id="A0A8C8WGD3"/>
<evidence type="ECO:0000256" key="6">
    <source>
        <dbReference type="SAM" id="MobiDB-lite"/>
    </source>
</evidence>
<comment type="similarity">
    <text evidence="2">Belongs to the NIPA family.</text>
</comment>
<feature type="transmembrane region" description="Helical" evidence="7">
    <location>
        <begin position="59"/>
        <end position="80"/>
    </location>
</feature>
<accession>A0A8C8WGD3</accession>
<reference evidence="8" key="2">
    <citation type="submission" date="2025-08" db="UniProtKB">
        <authorList>
            <consortium name="Ensembl"/>
        </authorList>
    </citation>
    <scope>IDENTIFICATION</scope>
</reference>
<dbReference type="Ensembl" id="ENSPLOT00000003824.1">
    <property type="protein sequence ID" value="ENSPLOP00000003473.1"/>
    <property type="gene ID" value="ENSPLOG00000002512.1"/>
</dbReference>
<evidence type="ECO:0000256" key="4">
    <source>
        <dbReference type="ARBA" id="ARBA00022989"/>
    </source>
</evidence>
<dbReference type="GO" id="GO:0015095">
    <property type="term" value="F:magnesium ion transmembrane transporter activity"/>
    <property type="evidence" value="ECO:0007669"/>
    <property type="project" value="InterPro"/>
</dbReference>
<dbReference type="GO" id="GO:0016020">
    <property type="term" value="C:membrane"/>
    <property type="evidence" value="ECO:0007669"/>
    <property type="project" value="UniProtKB-SubCell"/>
</dbReference>
<comment type="subcellular location">
    <subcellularLocation>
        <location evidence="1">Membrane</location>
        <topology evidence="1">Multi-pass membrane protein</topology>
    </subcellularLocation>
</comment>
<reference evidence="8" key="1">
    <citation type="journal article" date="2019" name="bioRxiv">
        <title>Long live the king: chromosome-level assembly of the lion (Panthera leo) using linked-read, Hi-C, and long read data.</title>
        <authorList>
            <person name="Armstrong E.E."/>
            <person name="Taylor R.W."/>
            <person name="Miller D.E."/>
            <person name="Kaelin C."/>
            <person name="Barsh G."/>
            <person name="Hadly E.A."/>
            <person name="Petrov D."/>
        </authorList>
    </citation>
    <scope>NUCLEOTIDE SEQUENCE [LARGE SCALE GENOMIC DNA]</scope>
</reference>
<protein>
    <submittedName>
        <fullName evidence="8">Uncharacterized protein</fullName>
    </submittedName>
</protein>
<keyword evidence="4 7" id="KW-1133">Transmembrane helix</keyword>
<keyword evidence="3 7" id="KW-0812">Transmembrane</keyword>